<gene>
    <name evidence="2" type="ORF">UY82_C0019G0003</name>
</gene>
<protein>
    <submittedName>
        <fullName evidence="2">Transposase</fullName>
    </submittedName>
</protein>
<evidence type="ECO:0000259" key="1">
    <source>
        <dbReference type="SMART" id="SM01321"/>
    </source>
</evidence>
<dbReference type="AlphaFoldDB" id="A0A0G2AUL3"/>
<dbReference type="InterPro" id="IPR036515">
    <property type="entry name" value="Transposase_17_sf"/>
</dbReference>
<comment type="caution">
    <text evidence="2">The sequence shown here is derived from an EMBL/GenBank/DDBJ whole genome shotgun (WGS) entry which is preliminary data.</text>
</comment>
<dbReference type="PANTHER" id="PTHR34322">
    <property type="entry name" value="TRANSPOSASE, Y1_TNP DOMAIN-CONTAINING"/>
    <property type="match status" value="1"/>
</dbReference>
<dbReference type="Proteomes" id="UP000033865">
    <property type="component" value="Unassembled WGS sequence"/>
</dbReference>
<dbReference type="Gene3D" id="3.30.70.1290">
    <property type="entry name" value="Transposase IS200-like"/>
    <property type="match status" value="1"/>
</dbReference>
<sequence length="232" mass="27245">MRELQFDVGEYYHIYNRGVDCRDVFCSPAEFTRFYESLYLFNDSKYERRETGQLNRMVLLAGSEVFSYDRDLLVSIVAFKMMTNHFHIILREEHENGISIFMHKLGTGYTHFFNKGHGRSGSLFEGPFKAVHIQSDAQLEHSIRYAHFNELDRHGILWREGKVEDWCQALDILDKDTHSSHGVYCGQSQDLPVVDLELVLGLFPDPKEYREFLRSWAQSSIDDIPKDIWNIH</sequence>
<dbReference type="EMBL" id="LCRN01000019">
    <property type="protein sequence ID" value="KKW36569.1"/>
    <property type="molecule type" value="Genomic_DNA"/>
</dbReference>
<accession>A0A0G2AUL3</accession>
<name>A0A0G2AUL3_9BACT</name>
<dbReference type="GO" id="GO:0004803">
    <property type="term" value="F:transposase activity"/>
    <property type="evidence" value="ECO:0007669"/>
    <property type="project" value="InterPro"/>
</dbReference>
<feature type="domain" description="Transposase IS200-like" evidence="1">
    <location>
        <begin position="8"/>
        <end position="149"/>
    </location>
</feature>
<dbReference type="PANTHER" id="PTHR34322:SF2">
    <property type="entry name" value="TRANSPOSASE IS200-LIKE DOMAIN-CONTAINING PROTEIN"/>
    <property type="match status" value="1"/>
</dbReference>
<dbReference type="InterPro" id="IPR002686">
    <property type="entry name" value="Transposase_17"/>
</dbReference>
<dbReference type="SMART" id="SM01321">
    <property type="entry name" value="Y1_Tnp"/>
    <property type="match status" value="1"/>
</dbReference>
<dbReference type="GO" id="GO:0003677">
    <property type="term" value="F:DNA binding"/>
    <property type="evidence" value="ECO:0007669"/>
    <property type="project" value="InterPro"/>
</dbReference>
<evidence type="ECO:0000313" key="2">
    <source>
        <dbReference type="EMBL" id="KKW36569.1"/>
    </source>
</evidence>
<proteinExistence type="predicted"/>
<evidence type="ECO:0000313" key="3">
    <source>
        <dbReference type="Proteomes" id="UP000033865"/>
    </source>
</evidence>
<dbReference type="SUPFAM" id="SSF143422">
    <property type="entry name" value="Transposase IS200-like"/>
    <property type="match status" value="1"/>
</dbReference>
<organism evidence="2 3">
    <name type="scientific">Candidatus Uhrbacteria bacterium GW2011_GWC2_53_7</name>
    <dbReference type="NCBI Taxonomy" id="1618986"/>
    <lineage>
        <taxon>Bacteria</taxon>
        <taxon>Candidatus Uhriibacteriota</taxon>
    </lineage>
</organism>
<reference evidence="2 3" key="1">
    <citation type="journal article" date="2015" name="Nature">
        <title>rRNA introns, odd ribosomes, and small enigmatic genomes across a large radiation of phyla.</title>
        <authorList>
            <person name="Brown C.T."/>
            <person name="Hug L.A."/>
            <person name="Thomas B.C."/>
            <person name="Sharon I."/>
            <person name="Castelle C.J."/>
            <person name="Singh A."/>
            <person name="Wilkins M.J."/>
            <person name="Williams K.H."/>
            <person name="Banfield J.F."/>
        </authorList>
    </citation>
    <scope>NUCLEOTIDE SEQUENCE [LARGE SCALE GENOMIC DNA]</scope>
</reference>
<dbReference type="GO" id="GO:0006313">
    <property type="term" value="P:DNA transposition"/>
    <property type="evidence" value="ECO:0007669"/>
    <property type="project" value="InterPro"/>
</dbReference>